<dbReference type="EMBL" id="ASHM01049254">
    <property type="protein sequence ID" value="PNX85634.1"/>
    <property type="molecule type" value="Genomic_DNA"/>
</dbReference>
<proteinExistence type="predicted"/>
<evidence type="ECO:0000256" key="1">
    <source>
        <dbReference type="SAM" id="MobiDB-lite"/>
    </source>
</evidence>
<evidence type="ECO:0000313" key="2">
    <source>
        <dbReference type="EMBL" id="PNX85634.1"/>
    </source>
</evidence>
<reference evidence="2 3" key="2">
    <citation type="journal article" date="2017" name="Front. Plant Sci.">
        <title>Gene Classification and Mining of Molecular Markers Useful in Red Clover (Trifolium pratense) Breeding.</title>
        <authorList>
            <person name="Istvanek J."/>
            <person name="Dluhosova J."/>
            <person name="Dluhos P."/>
            <person name="Patkova L."/>
            <person name="Nedelnik J."/>
            <person name="Repkova J."/>
        </authorList>
    </citation>
    <scope>NUCLEOTIDE SEQUENCE [LARGE SCALE GENOMIC DNA]</scope>
    <source>
        <strain evidence="3">cv. Tatra</strain>
        <tissue evidence="2">Young leaves</tissue>
    </source>
</reference>
<keyword evidence="2" id="KW-0547">Nucleotide-binding</keyword>
<feature type="region of interest" description="Disordered" evidence="1">
    <location>
        <begin position="1"/>
        <end position="55"/>
    </location>
</feature>
<organism evidence="2 3">
    <name type="scientific">Trifolium pratense</name>
    <name type="common">Red clover</name>
    <dbReference type="NCBI Taxonomy" id="57577"/>
    <lineage>
        <taxon>Eukaryota</taxon>
        <taxon>Viridiplantae</taxon>
        <taxon>Streptophyta</taxon>
        <taxon>Embryophyta</taxon>
        <taxon>Tracheophyta</taxon>
        <taxon>Spermatophyta</taxon>
        <taxon>Magnoliopsida</taxon>
        <taxon>eudicotyledons</taxon>
        <taxon>Gunneridae</taxon>
        <taxon>Pentapetalae</taxon>
        <taxon>rosids</taxon>
        <taxon>fabids</taxon>
        <taxon>Fabales</taxon>
        <taxon>Fabaceae</taxon>
        <taxon>Papilionoideae</taxon>
        <taxon>50 kb inversion clade</taxon>
        <taxon>NPAAA clade</taxon>
        <taxon>Hologalegina</taxon>
        <taxon>IRL clade</taxon>
        <taxon>Trifolieae</taxon>
        <taxon>Trifolium</taxon>
    </lineage>
</organism>
<feature type="compositionally biased region" description="Basic and acidic residues" evidence="1">
    <location>
        <begin position="14"/>
        <end position="25"/>
    </location>
</feature>
<feature type="compositionally biased region" description="Basic residues" evidence="1">
    <location>
        <begin position="38"/>
        <end position="47"/>
    </location>
</feature>
<keyword evidence="2" id="KW-0378">Hydrolase</keyword>
<comment type="caution">
    <text evidence="2">The sequence shown here is derived from an EMBL/GenBank/DDBJ whole genome shotgun (WGS) entry which is preliminary data.</text>
</comment>
<protein>
    <submittedName>
        <fullName evidence="2">DEAD-box ATP-dependent RNA helicase 18-like protein</fullName>
    </submittedName>
</protein>
<reference evidence="2 3" key="1">
    <citation type="journal article" date="2014" name="Am. J. Bot.">
        <title>Genome assembly and annotation for red clover (Trifolium pratense; Fabaceae).</title>
        <authorList>
            <person name="Istvanek J."/>
            <person name="Jaros M."/>
            <person name="Krenek A."/>
            <person name="Repkova J."/>
        </authorList>
    </citation>
    <scope>NUCLEOTIDE SEQUENCE [LARGE SCALE GENOMIC DNA]</scope>
    <source>
        <strain evidence="3">cv. Tatra</strain>
        <tissue evidence="2">Young leaves</tissue>
    </source>
</reference>
<dbReference type="ExpressionAtlas" id="A0A2K3M4E5">
    <property type="expression patterns" value="baseline"/>
</dbReference>
<evidence type="ECO:0000313" key="3">
    <source>
        <dbReference type="Proteomes" id="UP000236291"/>
    </source>
</evidence>
<dbReference type="Proteomes" id="UP000236291">
    <property type="component" value="Unassembled WGS sequence"/>
</dbReference>
<dbReference type="AlphaFoldDB" id="A0A2K3M4E5"/>
<keyword evidence="2" id="KW-0067">ATP-binding</keyword>
<accession>A0A2K3M4E5</accession>
<keyword evidence="2" id="KW-0347">Helicase</keyword>
<name>A0A2K3M4E5_TRIPR</name>
<feature type="compositionally biased region" description="Basic residues" evidence="1">
    <location>
        <begin position="1"/>
        <end position="13"/>
    </location>
</feature>
<sequence>DKSREKQRKKNLLVKKEAKEKEPKPKKPKKTPIVPTAMRKKTAKQRRAQQTVEDEEELTQEYRLLKKLKKGTIDENEYAKLTGTEDLL</sequence>
<feature type="non-terminal residue" evidence="2">
    <location>
        <position position="1"/>
    </location>
</feature>
<dbReference type="GO" id="GO:0004386">
    <property type="term" value="F:helicase activity"/>
    <property type="evidence" value="ECO:0007669"/>
    <property type="project" value="UniProtKB-KW"/>
</dbReference>
<gene>
    <name evidence="2" type="ORF">L195_g041704</name>
</gene>